<gene>
    <name evidence="1" type="ORF">UFOVP112_396</name>
</gene>
<organism evidence="1">
    <name type="scientific">uncultured Caudovirales phage</name>
    <dbReference type="NCBI Taxonomy" id="2100421"/>
    <lineage>
        <taxon>Viruses</taxon>
        <taxon>Duplodnaviria</taxon>
        <taxon>Heunggongvirae</taxon>
        <taxon>Uroviricota</taxon>
        <taxon>Caudoviricetes</taxon>
        <taxon>Peduoviridae</taxon>
        <taxon>Maltschvirus</taxon>
        <taxon>Maltschvirus maltsch</taxon>
    </lineage>
</organism>
<name>A0A6J5L3M5_9CAUD</name>
<sequence>MSELEELMASELGRQLSDAFDRQVLVDLKYVDYKKLNAPVAWYFTNLEVRQWCEETLPDCFYHSNTLYYMNEADATLFRLKWL</sequence>
<evidence type="ECO:0000313" key="1">
    <source>
        <dbReference type="EMBL" id="CAB4129298.1"/>
    </source>
</evidence>
<reference evidence="1" key="1">
    <citation type="submission" date="2020-04" db="EMBL/GenBank/DDBJ databases">
        <authorList>
            <person name="Chiriac C."/>
            <person name="Salcher M."/>
            <person name="Ghai R."/>
            <person name="Kavagutti S V."/>
        </authorList>
    </citation>
    <scope>NUCLEOTIDE SEQUENCE</scope>
</reference>
<proteinExistence type="predicted"/>
<accession>A0A6J5L3M5</accession>
<dbReference type="EMBL" id="LR796233">
    <property type="protein sequence ID" value="CAB4129298.1"/>
    <property type="molecule type" value="Genomic_DNA"/>
</dbReference>
<protein>
    <submittedName>
        <fullName evidence="1">Uncharacterized protein</fullName>
    </submittedName>
</protein>